<organism evidence="1 2">
    <name type="scientific">Sinomonas atrocyanea</name>
    <dbReference type="NCBI Taxonomy" id="37927"/>
    <lineage>
        <taxon>Bacteria</taxon>
        <taxon>Bacillati</taxon>
        <taxon>Actinomycetota</taxon>
        <taxon>Actinomycetes</taxon>
        <taxon>Micrococcales</taxon>
        <taxon>Micrococcaceae</taxon>
        <taxon>Sinomonas</taxon>
    </lineage>
</organism>
<dbReference type="AlphaFoldDB" id="A0A126ZXP0"/>
<dbReference type="Proteomes" id="UP000070134">
    <property type="component" value="Chromosome"/>
</dbReference>
<dbReference type="KEGG" id="satk:SA2016_1258"/>
<name>A0A126ZXP0_9MICC</name>
<sequence>MELRPWVVELLGDLVGPAEVVALRVCDYAQWRSETERSSGKPVLLSRIWPPARWFKRA</sequence>
<evidence type="ECO:0000313" key="2">
    <source>
        <dbReference type="Proteomes" id="UP000070134"/>
    </source>
</evidence>
<evidence type="ECO:0000313" key="1">
    <source>
        <dbReference type="EMBL" id="AMM31938.1"/>
    </source>
</evidence>
<dbReference type="RefSeq" id="WP_157089117.1">
    <property type="nucleotide sequence ID" value="NZ_BJMO01000065.1"/>
</dbReference>
<gene>
    <name evidence="1" type="ORF">SA2016_1258</name>
</gene>
<proteinExistence type="predicted"/>
<dbReference type="EMBL" id="CP014518">
    <property type="protein sequence ID" value="AMM31938.1"/>
    <property type="molecule type" value="Genomic_DNA"/>
</dbReference>
<protein>
    <submittedName>
        <fullName evidence="1">Uncharacterized protein</fullName>
    </submittedName>
</protein>
<keyword evidence="2" id="KW-1185">Reference proteome</keyword>
<accession>A0A126ZXP0</accession>
<reference evidence="1 2" key="1">
    <citation type="submission" date="2016-02" db="EMBL/GenBank/DDBJ databases">
        <title>Complete genome of Sinomonas atrocyanea KCTC 3377.</title>
        <authorList>
            <person name="Kim K.M."/>
        </authorList>
    </citation>
    <scope>NUCLEOTIDE SEQUENCE [LARGE SCALE GENOMIC DNA]</scope>
    <source>
        <strain evidence="1 2">KCTC 3377</strain>
    </source>
</reference>